<dbReference type="PANTHER" id="PTHR44216">
    <property type="entry name" value="PROTEIN O-MANNOSYL-TRANSFERASE TMTC2"/>
    <property type="match status" value="1"/>
</dbReference>
<dbReference type="SUPFAM" id="SSF48452">
    <property type="entry name" value="TPR-like"/>
    <property type="match status" value="1"/>
</dbReference>
<keyword evidence="2" id="KW-0812">Transmembrane</keyword>
<evidence type="ECO:0000313" key="3">
    <source>
        <dbReference type="EMBL" id="ETV95657.1"/>
    </source>
</evidence>
<accession>A0A024TQL5</accession>
<dbReference type="PANTHER" id="PTHR44216:SF3">
    <property type="entry name" value="PROTEIN O-MANNOSYL-TRANSFERASE TMTC2"/>
    <property type="match status" value="1"/>
</dbReference>
<dbReference type="Pfam" id="PF13181">
    <property type="entry name" value="TPR_8"/>
    <property type="match status" value="1"/>
</dbReference>
<proteinExistence type="predicted"/>
<evidence type="ECO:0000313" key="5">
    <source>
        <dbReference type="Proteomes" id="UP000285060"/>
    </source>
</evidence>
<dbReference type="Gene3D" id="1.25.40.10">
    <property type="entry name" value="Tetratricopeptide repeat domain"/>
    <property type="match status" value="2"/>
</dbReference>
<dbReference type="STRING" id="157072.A0A024TQL5"/>
<reference evidence="3" key="1">
    <citation type="submission" date="2013-12" db="EMBL/GenBank/DDBJ databases">
        <title>The Genome Sequence of Aphanomyces invadans NJM9701.</title>
        <authorList>
            <consortium name="The Broad Institute Genomics Platform"/>
            <person name="Russ C."/>
            <person name="Tyler B."/>
            <person name="van West P."/>
            <person name="Dieguez-Uribeondo J."/>
            <person name="Young S.K."/>
            <person name="Zeng Q."/>
            <person name="Gargeya S."/>
            <person name="Fitzgerald M."/>
            <person name="Abouelleil A."/>
            <person name="Alvarado L."/>
            <person name="Chapman S.B."/>
            <person name="Gainer-Dewar J."/>
            <person name="Goldberg J."/>
            <person name="Griggs A."/>
            <person name="Gujja S."/>
            <person name="Hansen M."/>
            <person name="Howarth C."/>
            <person name="Imamovic A."/>
            <person name="Ireland A."/>
            <person name="Larimer J."/>
            <person name="McCowan C."/>
            <person name="Murphy C."/>
            <person name="Pearson M."/>
            <person name="Poon T.W."/>
            <person name="Priest M."/>
            <person name="Roberts A."/>
            <person name="Saif S."/>
            <person name="Shea T."/>
            <person name="Sykes S."/>
            <person name="Wortman J."/>
            <person name="Nusbaum C."/>
            <person name="Birren B."/>
        </authorList>
    </citation>
    <scope>NUCLEOTIDE SEQUENCE [LARGE SCALE GENOMIC DNA]</scope>
    <source>
        <strain evidence="3">NJM9701</strain>
    </source>
</reference>
<dbReference type="RefSeq" id="XP_008875850.1">
    <property type="nucleotide sequence ID" value="XM_008877628.1"/>
</dbReference>
<dbReference type="Proteomes" id="UP000285060">
    <property type="component" value="Unassembled WGS sequence"/>
</dbReference>
<evidence type="ECO:0008006" key="6">
    <source>
        <dbReference type="Google" id="ProtNLM"/>
    </source>
</evidence>
<dbReference type="EMBL" id="QUSY01000011">
    <property type="protein sequence ID" value="RHY35011.1"/>
    <property type="molecule type" value="Genomic_DNA"/>
</dbReference>
<feature type="region of interest" description="Disordered" evidence="1">
    <location>
        <begin position="287"/>
        <end position="306"/>
    </location>
</feature>
<gene>
    <name evidence="4" type="ORF">DYB32_000494</name>
    <name evidence="3" type="ORF">H310_11076</name>
</gene>
<dbReference type="OrthoDB" id="66906at2759"/>
<dbReference type="InterPro" id="IPR011990">
    <property type="entry name" value="TPR-like_helical_dom_sf"/>
</dbReference>
<evidence type="ECO:0000256" key="1">
    <source>
        <dbReference type="SAM" id="MobiDB-lite"/>
    </source>
</evidence>
<dbReference type="SMART" id="SM00028">
    <property type="entry name" value="TPR"/>
    <property type="match status" value="5"/>
</dbReference>
<dbReference type="EMBL" id="KI913980">
    <property type="protein sequence ID" value="ETV95657.1"/>
    <property type="molecule type" value="Genomic_DNA"/>
</dbReference>
<keyword evidence="5" id="KW-1185">Reference proteome</keyword>
<dbReference type="AlphaFoldDB" id="A0A024TQL5"/>
<keyword evidence="2" id="KW-0472">Membrane</keyword>
<keyword evidence="2" id="KW-1133">Transmembrane helix</keyword>
<dbReference type="GO" id="GO:0000030">
    <property type="term" value="F:mannosyltransferase activity"/>
    <property type="evidence" value="ECO:0007669"/>
    <property type="project" value="TreeGrafter"/>
</dbReference>
<evidence type="ECO:0000256" key="2">
    <source>
        <dbReference type="SAM" id="Phobius"/>
    </source>
</evidence>
<sequence>MTPTLQGLTSRLKAEEAAKKAKAKRTKAIALGFPVAIVLFAIWLSTLSDDTASLLSNWTARLVDDMVAKLNPSPYTGWLPDVADQKHRGDILVNANHLEPALVYYHKALKLAAEHDRNKSATSDESKRMRAYLANSMAMTYVKLGNDTQASTWYKHGLDVDDNNAELHYNYANLCVRQEKWVVAEAHYRKVLTLKPLYPPAMVSLAHVLQKEGGFAEARTLLVDAWDLDKTDADTAAQLGYQYMIETEVSKALEWFNIAADMGHQEAALQRNELLAAWMRTQERMAASASDGAHNGDTMQLPEPDL</sequence>
<organism evidence="3">
    <name type="scientific">Aphanomyces invadans</name>
    <dbReference type="NCBI Taxonomy" id="157072"/>
    <lineage>
        <taxon>Eukaryota</taxon>
        <taxon>Sar</taxon>
        <taxon>Stramenopiles</taxon>
        <taxon>Oomycota</taxon>
        <taxon>Saprolegniomycetes</taxon>
        <taxon>Saprolegniales</taxon>
        <taxon>Verrucalvaceae</taxon>
        <taxon>Aphanomyces</taxon>
    </lineage>
</organism>
<name>A0A024TQL5_9STRA</name>
<protein>
    <recommendedName>
        <fullName evidence="6">MalT-like TPR region domain-containing protein</fullName>
    </recommendedName>
</protein>
<reference evidence="4 5" key="2">
    <citation type="submission" date="2018-08" db="EMBL/GenBank/DDBJ databases">
        <title>Aphanomyces genome sequencing and annotation.</title>
        <authorList>
            <person name="Minardi D."/>
            <person name="Oidtmann B."/>
            <person name="Van Der Giezen M."/>
            <person name="Studholme D.J."/>
        </authorList>
    </citation>
    <scope>NUCLEOTIDE SEQUENCE [LARGE SCALE GENOMIC DNA]</scope>
    <source>
        <strain evidence="4 5">NJM0002</strain>
    </source>
</reference>
<dbReference type="VEuPathDB" id="FungiDB:H310_11076"/>
<dbReference type="GO" id="GO:0005789">
    <property type="term" value="C:endoplasmic reticulum membrane"/>
    <property type="evidence" value="ECO:0007669"/>
    <property type="project" value="TreeGrafter"/>
</dbReference>
<dbReference type="InterPro" id="IPR052384">
    <property type="entry name" value="TMTC_O-mannosyltransferase"/>
</dbReference>
<dbReference type="GO" id="GO:0035269">
    <property type="term" value="P:protein O-linked glycosylation via mannose"/>
    <property type="evidence" value="ECO:0007669"/>
    <property type="project" value="TreeGrafter"/>
</dbReference>
<evidence type="ECO:0000313" key="4">
    <source>
        <dbReference type="EMBL" id="RHY35011.1"/>
    </source>
</evidence>
<dbReference type="InterPro" id="IPR019734">
    <property type="entry name" value="TPR_rpt"/>
</dbReference>
<feature type="transmembrane region" description="Helical" evidence="2">
    <location>
        <begin position="28"/>
        <end position="47"/>
    </location>
</feature>
<dbReference type="GeneID" id="20088126"/>